<dbReference type="PANTHER" id="PTHR42916">
    <property type="entry name" value="2-SUCCINYL-5-ENOLPYRUVYL-6-HYDROXY-3-CYCLOHEXENE-1-CARBOXYLATE SYNTHASE"/>
    <property type="match status" value="1"/>
</dbReference>
<comment type="caution">
    <text evidence="2">The sequence shown here is derived from an EMBL/GenBank/DDBJ whole genome shotgun (WGS) entry which is preliminary data.</text>
</comment>
<dbReference type="SUPFAM" id="SSF52518">
    <property type="entry name" value="Thiamin diphosphate-binding fold (THDP-binding)"/>
    <property type="match status" value="1"/>
</dbReference>
<name>A0ABQ6JM77_9ACTN</name>
<evidence type="ECO:0000256" key="1">
    <source>
        <dbReference type="SAM" id="MobiDB-lite"/>
    </source>
</evidence>
<proteinExistence type="predicted"/>
<protein>
    <recommendedName>
        <fullName evidence="4">Thiamine pyrophosphate enzyme TPP-binding domain-containing protein</fullName>
    </recommendedName>
</protein>
<dbReference type="EMBL" id="BSUZ01000001">
    <property type="protein sequence ID" value="GMA87846.1"/>
    <property type="molecule type" value="Genomic_DNA"/>
</dbReference>
<dbReference type="InterPro" id="IPR029061">
    <property type="entry name" value="THDP-binding"/>
</dbReference>
<dbReference type="Gene3D" id="3.40.50.1220">
    <property type="entry name" value="TPP-binding domain"/>
    <property type="match status" value="1"/>
</dbReference>
<feature type="compositionally biased region" description="Basic residues" evidence="1">
    <location>
        <begin position="242"/>
        <end position="265"/>
    </location>
</feature>
<evidence type="ECO:0008006" key="4">
    <source>
        <dbReference type="Google" id="ProtNLM"/>
    </source>
</evidence>
<feature type="compositionally biased region" description="Low complexity" evidence="1">
    <location>
        <begin position="189"/>
        <end position="205"/>
    </location>
</feature>
<reference evidence="3" key="1">
    <citation type="journal article" date="2019" name="Int. J. Syst. Evol. Microbiol.">
        <title>The Global Catalogue of Microorganisms (GCM) 10K type strain sequencing project: providing services to taxonomists for standard genome sequencing and annotation.</title>
        <authorList>
            <consortium name="The Broad Institute Genomics Platform"/>
            <consortium name="The Broad Institute Genome Sequencing Center for Infectious Disease"/>
            <person name="Wu L."/>
            <person name="Ma J."/>
        </authorList>
    </citation>
    <scope>NUCLEOTIDE SEQUENCE [LARGE SCALE GENOMIC DNA]</scope>
    <source>
        <strain evidence="3">NBRC 108730</strain>
    </source>
</reference>
<dbReference type="PANTHER" id="PTHR42916:SF1">
    <property type="entry name" value="PROTEIN PHYLLO, CHLOROPLASTIC"/>
    <property type="match status" value="1"/>
</dbReference>
<feature type="compositionally biased region" description="Basic residues" evidence="1">
    <location>
        <begin position="405"/>
        <end position="418"/>
    </location>
</feature>
<feature type="region of interest" description="Disordered" evidence="1">
    <location>
        <begin position="398"/>
        <end position="455"/>
    </location>
</feature>
<evidence type="ECO:0000313" key="3">
    <source>
        <dbReference type="Proteomes" id="UP001157017"/>
    </source>
</evidence>
<feature type="compositionally biased region" description="Low complexity" evidence="1">
    <location>
        <begin position="419"/>
        <end position="431"/>
    </location>
</feature>
<feature type="region of interest" description="Disordered" evidence="1">
    <location>
        <begin position="56"/>
        <end position="79"/>
    </location>
</feature>
<organism evidence="2 3">
    <name type="scientific">Angustibacter aerolatus</name>
    <dbReference type="NCBI Taxonomy" id="1162965"/>
    <lineage>
        <taxon>Bacteria</taxon>
        <taxon>Bacillati</taxon>
        <taxon>Actinomycetota</taxon>
        <taxon>Actinomycetes</taxon>
        <taxon>Kineosporiales</taxon>
        <taxon>Kineosporiaceae</taxon>
    </lineage>
</organism>
<feature type="region of interest" description="Disordered" evidence="1">
    <location>
        <begin position="175"/>
        <end position="265"/>
    </location>
</feature>
<sequence length="455" mass="47288">MGVFGDAPRWAHDLGTPDARPGQVPGWRSTVSRMVAAATGADGGAPGPAHLNLPLREPLVPTDSGFDEPLDGRPDDAPWTSRPTALAGAVEPLSDVPRTLVLVGDLPGPQASRGAAAADLAALRGWPLLAEPSSGAARSRALPHGPLLLGAAGWLTAHRPDRVLVVGRPTLSRPVAQAAARPRGRRRAWWPGPGRGPTRAAAPVPCTRSRCCQPTVRRRSTTRGRLPGATRRTSWRPSCGGRSRRRGPPARRSRRTSSTRCRPGRRLLAGSSNAVRELDVAAGSAPVEVVANRGLAGIDGNVSTAAGLALASSRPTYALVGDLTLVHDLAGLVSGPLERRPDLTVVLVDDDGGGIFGLLEPGAPQHVQAFDRVFGTPLGLDLAAVCRALGARWTAATTPVEPGRRGRRAAVRHARRGRAGAPRHPARAARGAAGGGRRRARAALPGAPGTLRPQP</sequence>
<evidence type="ECO:0000313" key="2">
    <source>
        <dbReference type="EMBL" id="GMA87846.1"/>
    </source>
</evidence>
<dbReference type="Gene3D" id="3.40.50.970">
    <property type="match status" value="2"/>
</dbReference>
<accession>A0ABQ6JM77</accession>
<gene>
    <name evidence="2" type="ORF">GCM10025868_30960</name>
</gene>
<keyword evidence="3" id="KW-1185">Reference proteome</keyword>
<feature type="region of interest" description="Disordered" evidence="1">
    <location>
        <begin position="1"/>
        <end position="26"/>
    </location>
</feature>
<dbReference type="Proteomes" id="UP001157017">
    <property type="component" value="Unassembled WGS sequence"/>
</dbReference>